<dbReference type="EMBL" id="CM023483">
    <property type="protein sequence ID" value="KAH6937177.1"/>
    <property type="molecule type" value="Genomic_DNA"/>
</dbReference>
<organism evidence="1 2">
    <name type="scientific">Hyalomma asiaticum</name>
    <name type="common">Tick</name>
    <dbReference type="NCBI Taxonomy" id="266040"/>
    <lineage>
        <taxon>Eukaryota</taxon>
        <taxon>Metazoa</taxon>
        <taxon>Ecdysozoa</taxon>
        <taxon>Arthropoda</taxon>
        <taxon>Chelicerata</taxon>
        <taxon>Arachnida</taxon>
        <taxon>Acari</taxon>
        <taxon>Parasitiformes</taxon>
        <taxon>Ixodida</taxon>
        <taxon>Ixodoidea</taxon>
        <taxon>Ixodidae</taxon>
        <taxon>Hyalomminae</taxon>
        <taxon>Hyalomma</taxon>
    </lineage>
</organism>
<proteinExistence type="predicted"/>
<gene>
    <name evidence="1" type="ORF">HPB50_025823</name>
</gene>
<dbReference type="Proteomes" id="UP000821845">
    <property type="component" value="Chromosome 3"/>
</dbReference>
<keyword evidence="2" id="KW-1185">Reference proteome</keyword>
<sequence>MHRRLRIREDSRRNMSARCRPGPCSVYSSSHDPTHPPSISRRCDSPTRDSYEFGRRRQQTPDVSAWFTYPQVSAHFFFSAGTPKREQASGGLRRWQPLLVARLSADATPNPICASALDKTLPSRVLTSSEKHETIADASAQAITPPTMPPVRSRETRRTR</sequence>
<accession>A0ACB7SVK2</accession>
<evidence type="ECO:0000313" key="2">
    <source>
        <dbReference type="Proteomes" id="UP000821845"/>
    </source>
</evidence>
<reference evidence="1" key="1">
    <citation type="submission" date="2020-05" db="EMBL/GenBank/DDBJ databases">
        <title>Large-scale comparative analyses of tick genomes elucidate their genetic diversity and vector capacities.</title>
        <authorList>
            <person name="Jia N."/>
            <person name="Wang J."/>
            <person name="Shi W."/>
            <person name="Du L."/>
            <person name="Sun Y."/>
            <person name="Zhan W."/>
            <person name="Jiang J."/>
            <person name="Wang Q."/>
            <person name="Zhang B."/>
            <person name="Ji P."/>
            <person name="Sakyi L.B."/>
            <person name="Cui X."/>
            <person name="Yuan T."/>
            <person name="Jiang B."/>
            <person name="Yang W."/>
            <person name="Lam T.T.-Y."/>
            <person name="Chang Q."/>
            <person name="Ding S."/>
            <person name="Wang X."/>
            <person name="Zhu J."/>
            <person name="Ruan X."/>
            <person name="Zhao L."/>
            <person name="Wei J."/>
            <person name="Que T."/>
            <person name="Du C."/>
            <person name="Cheng J."/>
            <person name="Dai P."/>
            <person name="Han X."/>
            <person name="Huang E."/>
            <person name="Gao Y."/>
            <person name="Liu J."/>
            <person name="Shao H."/>
            <person name="Ye R."/>
            <person name="Li L."/>
            <person name="Wei W."/>
            <person name="Wang X."/>
            <person name="Wang C."/>
            <person name="Yang T."/>
            <person name="Huo Q."/>
            <person name="Li W."/>
            <person name="Guo W."/>
            <person name="Chen H."/>
            <person name="Zhou L."/>
            <person name="Ni X."/>
            <person name="Tian J."/>
            <person name="Zhou Y."/>
            <person name="Sheng Y."/>
            <person name="Liu T."/>
            <person name="Pan Y."/>
            <person name="Xia L."/>
            <person name="Li J."/>
            <person name="Zhao F."/>
            <person name="Cao W."/>
        </authorList>
    </citation>
    <scope>NUCLEOTIDE SEQUENCE</scope>
    <source>
        <strain evidence="1">Hyas-2018</strain>
    </source>
</reference>
<protein>
    <submittedName>
        <fullName evidence="1">Uncharacterized protein</fullName>
    </submittedName>
</protein>
<evidence type="ECO:0000313" key="1">
    <source>
        <dbReference type="EMBL" id="KAH6937177.1"/>
    </source>
</evidence>
<comment type="caution">
    <text evidence="1">The sequence shown here is derived from an EMBL/GenBank/DDBJ whole genome shotgun (WGS) entry which is preliminary data.</text>
</comment>
<name>A0ACB7SVK2_HYAAI</name>